<dbReference type="PATRIC" id="fig|1265313.6.peg.2067"/>
<dbReference type="SUPFAM" id="SSF89069">
    <property type="entry name" value="N-terminal, cytoplasmic domain of anti-sigmaE factor RseA"/>
    <property type="match status" value="1"/>
</dbReference>
<dbReference type="HOGENOM" id="CLU_105872_0_0_6"/>
<dbReference type="InterPro" id="IPR036147">
    <property type="entry name" value="Anti-sigma_E_RseA_N_sf"/>
</dbReference>
<dbReference type="AlphaFoldDB" id="A0A095VPE9"/>
<accession>A0A095VPE9</accession>
<dbReference type="Pfam" id="PF03872">
    <property type="entry name" value="RseA_N"/>
    <property type="match status" value="1"/>
</dbReference>
<keyword evidence="3" id="KW-1185">Reference proteome</keyword>
<dbReference type="PANTHER" id="PTHR38104">
    <property type="match status" value="1"/>
</dbReference>
<feature type="domain" description="Anti sigma-E protein RseA N-terminal" evidence="1">
    <location>
        <begin position="6"/>
        <end position="72"/>
    </location>
</feature>
<dbReference type="EMBL" id="AUVB01000058">
    <property type="protein sequence ID" value="KGE03347.1"/>
    <property type="molecule type" value="Genomic_DNA"/>
</dbReference>
<evidence type="ECO:0000313" key="3">
    <source>
        <dbReference type="Proteomes" id="UP000029640"/>
    </source>
</evidence>
<dbReference type="InterPro" id="IPR005572">
    <property type="entry name" value="Anti-sigma_E_RseA_N"/>
</dbReference>
<gene>
    <name evidence="2" type="ORF">HRUBRA_02097</name>
</gene>
<dbReference type="GO" id="GO:0016989">
    <property type="term" value="F:sigma factor antagonist activity"/>
    <property type="evidence" value="ECO:0007669"/>
    <property type="project" value="InterPro"/>
</dbReference>
<organism evidence="2 3">
    <name type="scientific">Pseudohaliea rubra DSM 19751</name>
    <dbReference type="NCBI Taxonomy" id="1265313"/>
    <lineage>
        <taxon>Bacteria</taxon>
        <taxon>Pseudomonadati</taxon>
        <taxon>Pseudomonadota</taxon>
        <taxon>Gammaproteobacteria</taxon>
        <taxon>Cellvibrionales</taxon>
        <taxon>Halieaceae</taxon>
        <taxon>Pseudohaliea</taxon>
    </lineage>
</organism>
<dbReference type="eggNOG" id="COG3073">
    <property type="taxonomic scope" value="Bacteria"/>
</dbReference>
<name>A0A095VPE9_9GAMM</name>
<dbReference type="RefSeq" id="WP_035517399.1">
    <property type="nucleotide sequence ID" value="NZ_KN234778.1"/>
</dbReference>
<comment type="caution">
    <text evidence="2">The sequence shown here is derived from an EMBL/GenBank/DDBJ whole genome shotgun (WGS) entry which is preliminary data.</text>
</comment>
<evidence type="ECO:0000259" key="1">
    <source>
        <dbReference type="Pfam" id="PF03872"/>
    </source>
</evidence>
<dbReference type="PANTHER" id="PTHR38104:SF1">
    <property type="entry name" value="ANTI-SIGMA-E FACTOR RSEA"/>
    <property type="match status" value="1"/>
</dbReference>
<proteinExistence type="predicted"/>
<dbReference type="Proteomes" id="UP000029640">
    <property type="component" value="Unassembled WGS sequence"/>
</dbReference>
<dbReference type="Gene3D" id="1.10.10.880">
    <property type="entry name" value="Anti sigma-E protein RseA, N-terminal domain"/>
    <property type="match status" value="1"/>
</dbReference>
<dbReference type="InterPro" id="IPR052383">
    <property type="entry name" value="Anti-sigma-E_RseA-like"/>
</dbReference>
<dbReference type="STRING" id="1265313.HRUBRA_02097"/>
<dbReference type="CDD" id="cd16328">
    <property type="entry name" value="RseA_N"/>
    <property type="match status" value="1"/>
</dbReference>
<reference evidence="2 3" key="1">
    <citation type="journal article" date="2014" name="Genome Announc.">
        <title>Genome Sequence of Gammaproteobacterial Pseudohaliea rubra Type Strain DSM 19751, Isolated from Coastal Seawater of the Mediterranean Sea.</title>
        <authorList>
            <person name="Spring S."/>
            <person name="Fiebig A."/>
            <person name="Riedel T."/>
            <person name="Goker M."/>
            <person name="Klenk H.P."/>
        </authorList>
    </citation>
    <scope>NUCLEOTIDE SEQUENCE [LARGE SCALE GENOMIC DNA]</scope>
    <source>
        <strain evidence="2 3">DSM 19751</strain>
    </source>
</reference>
<sequence length="188" mass="19616">MNEALREALSAVMDGEGDDLALRRLLARSDDPALRAAWSRYHVARDALQGHTAAVNVDISAAVRQAVDAEAAPRRPGGNWRSVASFAIAASVTAVVVLGGRELAGVGDPSGAAPLASPVGLVNTLGASPVRASYGARPAPALQPAAADAYEELARQRLRLYSQEHAEQAALNTPQGLIPFARVPEINR</sequence>
<protein>
    <submittedName>
        <fullName evidence="2">Sigma factor RpoE negative regulatory protein RseA</fullName>
    </submittedName>
</protein>
<evidence type="ECO:0000313" key="2">
    <source>
        <dbReference type="EMBL" id="KGE03347.1"/>
    </source>
</evidence>
<dbReference type="OrthoDB" id="5734981at2"/>